<gene>
    <name evidence="2" type="ORF">MYCFIDRAFT_169050</name>
</gene>
<evidence type="ECO:0000256" key="1">
    <source>
        <dbReference type="SAM" id="MobiDB-lite"/>
    </source>
</evidence>
<name>N1Q6W6_PSEFD</name>
<sequence>MLALTYYLTEPQHSGKAFWKQQAFPNRAGRRLGAKPIVNFQNFTLQLFSPRRRYKLLSDDIEYTGSKGLGVLGNTLASSEIWTETGFLVHVNPLAGRGNCPPSIVVSWASVTEKDTSGYGGGGREKAEAGPEDHWQCKRIGAEFKSRDPLGVGKRVAAPARRGLTASDFSDDVLRSSSSAAKVECFRSVVEAELSSVEQDFRNFMSGQNFQSFESTQWPSQNLEEIGFKHRKLSRQTRKGVDGPVNRESDADIEHPEPVWERSSQGEVVYQEDGRPEWKWRHEWRKLRKQHQEQNHHLLEQRTAKPWEKHASEQMDDFDLHQSVALARLRQIRRHLVIPENQQRDLPTWKEDWEKHLERCDFSIDREMDNYSPPLEEAHRPLEQEHYYFHCPYRECHHRLLRQNENLSLAFRHRVCVHDGCGYVSQTVDEWLKHKALPSTVPRRGIMAILVELLLLLQYSTAITAKSFPLSCPGSRLEIQTAPAPASRQEFGGLMMMMGDGLRKNYVRWSTEMDVDEERGMIGFCLLRRVLYPLLCMSTDVVEMDADKARTPFCRTMARSLLSDAQPALDDGVLDQLDEYVSDRCGRAYFVHCHLAQINGATEYLSPFTDCVKEDYLLPGQTLAAIVKTNEIEEELQVGTSHLRRSKHEGLKSLACASLLDKSYLDPNFAYNSSYFFEQLFSVSPDFSNRFESSTVFDMGMHCSVVLSRDQTRDRII</sequence>
<organism evidence="2 3">
    <name type="scientific">Pseudocercospora fijiensis (strain CIRAD86)</name>
    <name type="common">Black leaf streak disease fungus</name>
    <name type="synonym">Mycosphaerella fijiensis</name>
    <dbReference type="NCBI Taxonomy" id="383855"/>
    <lineage>
        <taxon>Eukaryota</taxon>
        <taxon>Fungi</taxon>
        <taxon>Dikarya</taxon>
        <taxon>Ascomycota</taxon>
        <taxon>Pezizomycotina</taxon>
        <taxon>Dothideomycetes</taxon>
        <taxon>Dothideomycetidae</taxon>
        <taxon>Mycosphaerellales</taxon>
        <taxon>Mycosphaerellaceae</taxon>
        <taxon>Pseudocercospora</taxon>
    </lineage>
</organism>
<dbReference type="HOGENOM" id="CLU_385482_0_0_1"/>
<evidence type="ECO:0000313" key="3">
    <source>
        <dbReference type="Proteomes" id="UP000016932"/>
    </source>
</evidence>
<dbReference type="KEGG" id="pfj:MYCFIDRAFT_169050"/>
<dbReference type="GeneID" id="19332301"/>
<dbReference type="OrthoDB" id="3647306at2759"/>
<dbReference type="AlphaFoldDB" id="N1Q6W6"/>
<dbReference type="Proteomes" id="UP000016932">
    <property type="component" value="Unassembled WGS sequence"/>
</dbReference>
<feature type="region of interest" description="Disordered" evidence="1">
    <location>
        <begin position="234"/>
        <end position="266"/>
    </location>
</feature>
<dbReference type="EMBL" id="KB446555">
    <property type="protein sequence ID" value="EME87191.1"/>
    <property type="molecule type" value="Genomic_DNA"/>
</dbReference>
<accession>N1Q6W6</accession>
<dbReference type="eggNOG" id="ENOG502R0X8">
    <property type="taxonomic scope" value="Eukaryota"/>
</dbReference>
<feature type="compositionally biased region" description="Basic and acidic residues" evidence="1">
    <location>
        <begin position="239"/>
        <end position="260"/>
    </location>
</feature>
<proteinExistence type="predicted"/>
<dbReference type="RefSeq" id="XP_007920723.1">
    <property type="nucleotide sequence ID" value="XM_007922532.1"/>
</dbReference>
<dbReference type="VEuPathDB" id="FungiDB:MYCFIDRAFT_169050"/>
<protein>
    <submittedName>
        <fullName evidence="2">Uncharacterized protein</fullName>
    </submittedName>
</protein>
<keyword evidence="3" id="KW-1185">Reference proteome</keyword>
<evidence type="ECO:0000313" key="2">
    <source>
        <dbReference type="EMBL" id="EME87191.1"/>
    </source>
</evidence>
<reference evidence="2 3" key="1">
    <citation type="journal article" date="2012" name="PLoS Pathog.">
        <title>Diverse lifestyles and strategies of plant pathogenesis encoded in the genomes of eighteen Dothideomycetes fungi.</title>
        <authorList>
            <person name="Ohm R.A."/>
            <person name="Feau N."/>
            <person name="Henrissat B."/>
            <person name="Schoch C.L."/>
            <person name="Horwitz B.A."/>
            <person name="Barry K.W."/>
            <person name="Condon B.J."/>
            <person name="Copeland A.C."/>
            <person name="Dhillon B."/>
            <person name="Glaser F."/>
            <person name="Hesse C.N."/>
            <person name="Kosti I."/>
            <person name="LaButti K."/>
            <person name="Lindquist E.A."/>
            <person name="Lucas S."/>
            <person name="Salamov A.A."/>
            <person name="Bradshaw R.E."/>
            <person name="Ciuffetti L."/>
            <person name="Hamelin R.C."/>
            <person name="Kema G.H.J."/>
            <person name="Lawrence C."/>
            <person name="Scott J.A."/>
            <person name="Spatafora J.W."/>
            <person name="Turgeon B.G."/>
            <person name="de Wit P.J.G.M."/>
            <person name="Zhong S."/>
            <person name="Goodwin S.B."/>
            <person name="Grigoriev I.V."/>
        </authorList>
    </citation>
    <scope>NUCLEOTIDE SEQUENCE [LARGE SCALE GENOMIC DNA]</scope>
    <source>
        <strain evidence="2 3">CIRAD86</strain>
    </source>
</reference>